<evidence type="ECO:0000313" key="3">
    <source>
        <dbReference type="EMBL" id="OUQ10371.1"/>
    </source>
</evidence>
<evidence type="ECO:0000313" key="5">
    <source>
        <dbReference type="Proteomes" id="UP000588071"/>
    </source>
</evidence>
<protein>
    <submittedName>
        <fullName evidence="3">Uncharacterized protein</fullName>
    </submittedName>
</protein>
<dbReference type="EMBL" id="JABAFV010000010">
    <property type="protein sequence ID" value="NME50014.1"/>
    <property type="molecule type" value="Genomic_DNA"/>
</dbReference>
<evidence type="ECO:0000256" key="1">
    <source>
        <dbReference type="SAM" id="Phobius"/>
    </source>
</evidence>
<reference evidence="2 5" key="3">
    <citation type="submission" date="2020-04" db="EMBL/GenBank/DDBJ databases">
        <authorList>
            <person name="Hitch T.C.A."/>
            <person name="Wylensek D."/>
            <person name="Clavel T."/>
        </authorList>
    </citation>
    <scope>NUCLEOTIDE SEQUENCE [LARGE SCALE GENOMIC DNA]</scope>
    <source>
        <strain evidence="2 5">WCA-380-WT-3C</strain>
    </source>
</reference>
<reference evidence="4" key="1">
    <citation type="submission" date="2017-04" db="EMBL/GenBank/DDBJ databases">
        <title>Function of individual gut microbiota members based on whole genome sequencing of pure cultures obtained from chicken caecum.</title>
        <authorList>
            <person name="Medvecky M."/>
            <person name="Cejkova D."/>
            <person name="Polansky O."/>
            <person name="Karasova D."/>
            <person name="Kubasova T."/>
            <person name="Cizek A."/>
            <person name="Rychlik I."/>
        </authorList>
    </citation>
    <scope>NUCLEOTIDE SEQUENCE [LARGE SCALE GENOMIC DNA]</scope>
    <source>
        <strain evidence="4">An144</strain>
    </source>
</reference>
<dbReference type="RefSeq" id="WP_087214948.1">
    <property type="nucleotide sequence ID" value="NZ_AP035890.1"/>
</dbReference>
<gene>
    <name evidence="3" type="ORF">B5E88_06360</name>
    <name evidence="2" type="ORF">HF857_07170</name>
</gene>
<sequence>MSFKRFFQLFIIYLVAILICEGVSNALHLATGGRIAVFAILGYMILTIPLTILTILKNKKS</sequence>
<reference evidence="3" key="2">
    <citation type="journal article" date="2018" name="BMC Genomics">
        <title>Whole genome sequencing and function prediction of 133 gut anaerobes isolated from chicken caecum in pure cultures.</title>
        <authorList>
            <person name="Medvecky M."/>
            <person name="Cejkova D."/>
            <person name="Polansky O."/>
            <person name="Karasova D."/>
            <person name="Kubasova T."/>
            <person name="Cizek A."/>
            <person name="Rychlik I."/>
        </authorList>
    </citation>
    <scope>NUCLEOTIDE SEQUENCE</scope>
    <source>
        <strain evidence="3">An144</strain>
    </source>
</reference>
<feature type="transmembrane region" description="Helical" evidence="1">
    <location>
        <begin position="36"/>
        <end position="56"/>
    </location>
</feature>
<comment type="caution">
    <text evidence="3">The sequence shown here is derived from an EMBL/GenBank/DDBJ whole genome shotgun (WGS) entry which is preliminary data.</text>
</comment>
<evidence type="ECO:0000313" key="2">
    <source>
        <dbReference type="EMBL" id="NME50014.1"/>
    </source>
</evidence>
<name>A0A1Y4QZT7_9ENTE</name>
<keyword evidence="1" id="KW-1133">Transmembrane helix</keyword>
<keyword evidence="1" id="KW-0472">Membrane</keyword>
<evidence type="ECO:0000313" key="4">
    <source>
        <dbReference type="Proteomes" id="UP000196074"/>
    </source>
</evidence>
<dbReference type="Proteomes" id="UP000588071">
    <property type="component" value="Unassembled WGS sequence"/>
</dbReference>
<keyword evidence="1" id="KW-0812">Transmembrane</keyword>
<dbReference type="Proteomes" id="UP000196074">
    <property type="component" value="Unassembled WGS sequence"/>
</dbReference>
<dbReference type="AlphaFoldDB" id="A0A1Y4QZT7"/>
<organism evidence="3 4">
    <name type="scientific">Enterococcus cecorum</name>
    <dbReference type="NCBI Taxonomy" id="44008"/>
    <lineage>
        <taxon>Bacteria</taxon>
        <taxon>Bacillati</taxon>
        <taxon>Bacillota</taxon>
        <taxon>Bacilli</taxon>
        <taxon>Lactobacillales</taxon>
        <taxon>Enterococcaceae</taxon>
        <taxon>Enterococcus</taxon>
    </lineage>
</organism>
<proteinExistence type="predicted"/>
<accession>A0A1Y4QZT7</accession>
<dbReference type="EMBL" id="NFLC01000010">
    <property type="protein sequence ID" value="OUQ10371.1"/>
    <property type="molecule type" value="Genomic_DNA"/>
</dbReference>